<evidence type="ECO:0000313" key="1">
    <source>
        <dbReference type="EMBL" id="KAJ8379820.1"/>
    </source>
</evidence>
<keyword evidence="2" id="KW-1185">Reference proteome</keyword>
<name>A0A9Q1G933_SYNKA</name>
<dbReference type="Proteomes" id="UP001152622">
    <property type="component" value="Chromosome 1"/>
</dbReference>
<organism evidence="1 2">
    <name type="scientific">Synaphobranchus kaupii</name>
    <name type="common">Kaup's arrowtooth eel</name>
    <dbReference type="NCBI Taxonomy" id="118154"/>
    <lineage>
        <taxon>Eukaryota</taxon>
        <taxon>Metazoa</taxon>
        <taxon>Chordata</taxon>
        <taxon>Craniata</taxon>
        <taxon>Vertebrata</taxon>
        <taxon>Euteleostomi</taxon>
        <taxon>Actinopterygii</taxon>
        <taxon>Neopterygii</taxon>
        <taxon>Teleostei</taxon>
        <taxon>Anguilliformes</taxon>
        <taxon>Synaphobranchidae</taxon>
        <taxon>Synaphobranchus</taxon>
    </lineage>
</organism>
<gene>
    <name evidence="1" type="ORF">SKAU_G00005980</name>
</gene>
<reference evidence="1" key="1">
    <citation type="journal article" date="2023" name="Science">
        <title>Genome structures resolve the early diversification of teleost fishes.</title>
        <authorList>
            <person name="Parey E."/>
            <person name="Louis A."/>
            <person name="Montfort J."/>
            <person name="Bouchez O."/>
            <person name="Roques C."/>
            <person name="Iampietro C."/>
            <person name="Lluch J."/>
            <person name="Castinel A."/>
            <person name="Donnadieu C."/>
            <person name="Desvignes T."/>
            <person name="Floi Bucao C."/>
            <person name="Jouanno E."/>
            <person name="Wen M."/>
            <person name="Mejri S."/>
            <person name="Dirks R."/>
            <person name="Jansen H."/>
            <person name="Henkel C."/>
            <person name="Chen W.J."/>
            <person name="Zahm M."/>
            <person name="Cabau C."/>
            <person name="Klopp C."/>
            <person name="Thompson A.W."/>
            <person name="Robinson-Rechavi M."/>
            <person name="Braasch I."/>
            <person name="Lecointre G."/>
            <person name="Bobe J."/>
            <person name="Postlethwait J.H."/>
            <person name="Berthelot C."/>
            <person name="Roest Crollius H."/>
            <person name="Guiguen Y."/>
        </authorList>
    </citation>
    <scope>NUCLEOTIDE SEQUENCE</scope>
    <source>
        <strain evidence="1">WJC10195</strain>
    </source>
</reference>
<comment type="caution">
    <text evidence="1">The sequence shown here is derived from an EMBL/GenBank/DDBJ whole genome shotgun (WGS) entry which is preliminary data.</text>
</comment>
<protein>
    <submittedName>
        <fullName evidence="1">Uncharacterized protein</fullName>
    </submittedName>
</protein>
<sequence length="82" mass="9146">MLQLEAEKEKGARREESIAMLRADKAYHQEEFTKKEEFIRELIQKDKETPDYPQPPGCSGNEAVADPLISLSMGLTPVGSPA</sequence>
<evidence type="ECO:0000313" key="2">
    <source>
        <dbReference type="Proteomes" id="UP001152622"/>
    </source>
</evidence>
<dbReference type="EMBL" id="JAINUF010000001">
    <property type="protein sequence ID" value="KAJ8379820.1"/>
    <property type="molecule type" value="Genomic_DNA"/>
</dbReference>
<accession>A0A9Q1G933</accession>
<proteinExistence type="predicted"/>
<dbReference type="AlphaFoldDB" id="A0A9Q1G933"/>